<sequence>MVLAFACADCRSTSVTLDEVVSKHHNDRGRVPLSSIASLLQSNNAPTIVEFNSLKESVSSVDEALDQLSIDIYEISEALARLKERRGRLTDMKDKYQIALTPIRRVQPEILMDIFWQTMDSGAYNVLNVRDGPWNLGRVCSRWRMIINYHSSKLWSKPICRVATIMPFPRNSLSLLTTALNRSGQHHLSISFRDIGTHHVSLETISALLHLLMNHSTRWREARLNLRPTLCDALTVVRGRVPALSILELTCLQPVQVSVDTFEIAPRLSNVMLHGMGENARDPIIPASGLVSFQDDRGYADLVTTRYFLDIIRKAPQLQTFEVGYHHLKEDLSLSHYQRIRSPSLKISMHAIPT</sequence>
<keyword evidence="2" id="KW-1185">Reference proteome</keyword>
<gene>
    <name evidence="1" type="ORF">ARMGADRAFT_144129</name>
</gene>
<evidence type="ECO:0000313" key="1">
    <source>
        <dbReference type="EMBL" id="PBK92992.1"/>
    </source>
</evidence>
<dbReference type="OrthoDB" id="2835096at2759"/>
<evidence type="ECO:0008006" key="3">
    <source>
        <dbReference type="Google" id="ProtNLM"/>
    </source>
</evidence>
<dbReference type="EMBL" id="KZ293657">
    <property type="protein sequence ID" value="PBK92992.1"/>
    <property type="molecule type" value="Genomic_DNA"/>
</dbReference>
<evidence type="ECO:0000313" key="2">
    <source>
        <dbReference type="Proteomes" id="UP000217790"/>
    </source>
</evidence>
<dbReference type="Proteomes" id="UP000217790">
    <property type="component" value="Unassembled WGS sequence"/>
</dbReference>
<organism evidence="1 2">
    <name type="scientific">Armillaria gallica</name>
    <name type="common">Bulbous honey fungus</name>
    <name type="synonym">Armillaria bulbosa</name>
    <dbReference type="NCBI Taxonomy" id="47427"/>
    <lineage>
        <taxon>Eukaryota</taxon>
        <taxon>Fungi</taxon>
        <taxon>Dikarya</taxon>
        <taxon>Basidiomycota</taxon>
        <taxon>Agaricomycotina</taxon>
        <taxon>Agaricomycetes</taxon>
        <taxon>Agaricomycetidae</taxon>
        <taxon>Agaricales</taxon>
        <taxon>Marasmiineae</taxon>
        <taxon>Physalacriaceae</taxon>
        <taxon>Armillaria</taxon>
    </lineage>
</organism>
<protein>
    <recommendedName>
        <fullName evidence="3">F-box domain-containing protein</fullName>
    </recommendedName>
</protein>
<name>A0A2H3DND8_ARMGA</name>
<dbReference type="InParanoid" id="A0A2H3DND8"/>
<reference evidence="2" key="1">
    <citation type="journal article" date="2017" name="Nat. Ecol. Evol.">
        <title>Genome expansion and lineage-specific genetic innovations in the forest pathogenic fungi Armillaria.</title>
        <authorList>
            <person name="Sipos G."/>
            <person name="Prasanna A.N."/>
            <person name="Walter M.C."/>
            <person name="O'Connor E."/>
            <person name="Balint B."/>
            <person name="Krizsan K."/>
            <person name="Kiss B."/>
            <person name="Hess J."/>
            <person name="Varga T."/>
            <person name="Slot J."/>
            <person name="Riley R."/>
            <person name="Boka B."/>
            <person name="Rigling D."/>
            <person name="Barry K."/>
            <person name="Lee J."/>
            <person name="Mihaltcheva S."/>
            <person name="LaButti K."/>
            <person name="Lipzen A."/>
            <person name="Waldron R."/>
            <person name="Moloney N.M."/>
            <person name="Sperisen C."/>
            <person name="Kredics L."/>
            <person name="Vagvoelgyi C."/>
            <person name="Patrignani A."/>
            <person name="Fitzpatrick D."/>
            <person name="Nagy I."/>
            <person name="Doyle S."/>
            <person name="Anderson J.B."/>
            <person name="Grigoriev I.V."/>
            <person name="Gueldener U."/>
            <person name="Muensterkoetter M."/>
            <person name="Nagy L.G."/>
        </authorList>
    </citation>
    <scope>NUCLEOTIDE SEQUENCE [LARGE SCALE GENOMIC DNA]</scope>
    <source>
        <strain evidence="2">Ar21-2</strain>
    </source>
</reference>
<dbReference type="AlphaFoldDB" id="A0A2H3DND8"/>
<accession>A0A2H3DND8</accession>
<proteinExistence type="predicted"/>
<dbReference type="OMA" id="LHGMGEN"/>